<gene>
    <name evidence="1" type="ORF">TTHERM_00922910</name>
</gene>
<dbReference type="KEGG" id="tet:TTHERM_00922910"/>
<dbReference type="Proteomes" id="UP000009168">
    <property type="component" value="Unassembled WGS sequence"/>
</dbReference>
<dbReference type="RefSeq" id="XP_001021171.1">
    <property type="nucleotide sequence ID" value="XM_001021171.1"/>
</dbReference>
<protein>
    <submittedName>
        <fullName evidence="1">Uncharacterized protein</fullName>
    </submittedName>
</protein>
<dbReference type="GeneID" id="7841361"/>
<organism evidence="1 2">
    <name type="scientific">Tetrahymena thermophila (strain SB210)</name>
    <dbReference type="NCBI Taxonomy" id="312017"/>
    <lineage>
        <taxon>Eukaryota</taxon>
        <taxon>Sar</taxon>
        <taxon>Alveolata</taxon>
        <taxon>Ciliophora</taxon>
        <taxon>Intramacronucleata</taxon>
        <taxon>Oligohymenophorea</taxon>
        <taxon>Hymenostomatida</taxon>
        <taxon>Tetrahymenina</taxon>
        <taxon>Tetrahymenidae</taxon>
        <taxon>Tetrahymena</taxon>
    </lineage>
</organism>
<dbReference type="HOGENOM" id="CLU_609050_0_0_1"/>
<dbReference type="InParanoid" id="Q23WQ4"/>
<name>Q23WQ4_TETTS</name>
<dbReference type="AlphaFoldDB" id="Q23WQ4"/>
<proteinExistence type="predicted"/>
<evidence type="ECO:0000313" key="1">
    <source>
        <dbReference type="EMBL" id="EAS00926.1"/>
    </source>
</evidence>
<evidence type="ECO:0000313" key="2">
    <source>
        <dbReference type="Proteomes" id="UP000009168"/>
    </source>
</evidence>
<reference evidence="2" key="1">
    <citation type="journal article" date="2006" name="PLoS Biol.">
        <title>Macronuclear genome sequence of the ciliate Tetrahymena thermophila, a model eukaryote.</title>
        <authorList>
            <person name="Eisen J.A."/>
            <person name="Coyne R.S."/>
            <person name="Wu M."/>
            <person name="Wu D."/>
            <person name="Thiagarajan M."/>
            <person name="Wortman J.R."/>
            <person name="Badger J.H."/>
            <person name="Ren Q."/>
            <person name="Amedeo P."/>
            <person name="Jones K.M."/>
            <person name="Tallon L.J."/>
            <person name="Delcher A.L."/>
            <person name="Salzberg S.L."/>
            <person name="Silva J.C."/>
            <person name="Haas B.J."/>
            <person name="Majoros W.H."/>
            <person name="Farzad M."/>
            <person name="Carlton J.M."/>
            <person name="Smith R.K. Jr."/>
            <person name="Garg J."/>
            <person name="Pearlman R.E."/>
            <person name="Karrer K.M."/>
            <person name="Sun L."/>
            <person name="Manning G."/>
            <person name="Elde N.C."/>
            <person name="Turkewitz A.P."/>
            <person name="Asai D.J."/>
            <person name="Wilkes D.E."/>
            <person name="Wang Y."/>
            <person name="Cai H."/>
            <person name="Collins K."/>
            <person name="Stewart B.A."/>
            <person name="Lee S.R."/>
            <person name="Wilamowska K."/>
            <person name="Weinberg Z."/>
            <person name="Ruzzo W.L."/>
            <person name="Wloga D."/>
            <person name="Gaertig J."/>
            <person name="Frankel J."/>
            <person name="Tsao C.-C."/>
            <person name="Gorovsky M.A."/>
            <person name="Keeling P.J."/>
            <person name="Waller R.F."/>
            <person name="Patron N.J."/>
            <person name="Cherry J.M."/>
            <person name="Stover N.A."/>
            <person name="Krieger C.J."/>
            <person name="del Toro C."/>
            <person name="Ryder H.F."/>
            <person name="Williamson S.C."/>
            <person name="Barbeau R.A."/>
            <person name="Hamilton E.P."/>
            <person name="Orias E."/>
        </authorList>
    </citation>
    <scope>NUCLEOTIDE SEQUENCE [LARGE SCALE GENOMIC DNA]</scope>
    <source>
        <strain evidence="2">SB210</strain>
    </source>
</reference>
<accession>Q23WQ4</accession>
<dbReference type="EMBL" id="GG662607">
    <property type="protein sequence ID" value="EAS00926.1"/>
    <property type="molecule type" value="Genomic_DNA"/>
</dbReference>
<keyword evidence="2" id="KW-1185">Reference proteome</keyword>
<sequence>MYLNPNNKSLQIKLDGTSINMIQDGNIFALEQVQSCLPTYENLEQIEILYFNINLSFTNELSQLMLISPQIIKLLKSFKKIHQFYFRIDFNPNLPILQNVDFILNQIQNLPIKVFSFQHSCDYLTKIEYFTKHLALNSRFQLENIQLSLKILSATKGQENYFIKLMQNIQVLVQKNQNHLKSFNLTLAFVQYEEVYEMDYSLLSTIVECPKLTSFTFQTNVQPNQYLPLPQCLLNQQLLHLQNLNELNLEFQNYESSRLDFSQQLYLICYKRINSLRLINSIESLSSLNISEINPYIKTFSFSITSVSHQFNADDFNSLKLIATLRNLVHLRIFISQPSNISNREYNCLAVAQEMLQMLSNIVNFEIKIKGFLDSQNFMRFFSIIREKQFLIRLKQMCTSPSLQNLMFQRRQLIQIINLINKKDYLYNLKTLFRRDVIIDMLRFKADIQN</sequence>